<dbReference type="FunFam" id="3.40.50.2000:FF:000019">
    <property type="entry name" value="Glycosyltransferase"/>
    <property type="match status" value="1"/>
</dbReference>
<dbReference type="PROSITE" id="PS00375">
    <property type="entry name" value="UDPGT"/>
    <property type="match status" value="1"/>
</dbReference>
<evidence type="ECO:0000313" key="6">
    <source>
        <dbReference type="EMBL" id="WMB96356.1"/>
    </source>
</evidence>
<evidence type="ECO:0000256" key="1">
    <source>
        <dbReference type="ARBA" id="ARBA00009995"/>
    </source>
</evidence>
<accession>A0AA50KJ72</accession>
<dbReference type="CDD" id="cd03784">
    <property type="entry name" value="GT1_Gtf-like"/>
    <property type="match status" value="1"/>
</dbReference>
<evidence type="ECO:0000256" key="4">
    <source>
        <dbReference type="RuleBase" id="RU003718"/>
    </source>
</evidence>
<dbReference type="PANTHER" id="PTHR11926">
    <property type="entry name" value="GLUCOSYL/GLUCURONOSYL TRANSFERASES"/>
    <property type="match status" value="1"/>
</dbReference>
<dbReference type="InterPro" id="IPR002213">
    <property type="entry name" value="UDP_glucos_trans"/>
</dbReference>
<sequence length="482" mass="53740">MAPPNFLLVTFPGQGHINPSLRFAERLIRIGCHVTFTTALSARRRMSDSKSPPPEGLSFATFSDGYDEGIKEAELDLDVYMKEITRRGPETLRELILEKRDRGTNFTHIFFTILMPWAADVAQSLGLRSTLVWIQPATVFDIYYYHFNGYDQLIRSSADAAAADNGDSREIRLPGMLPMTSSYFPSFLASGNQYHFSLPVIKRHFEILNSEKTGTMKPKVLVNTFEELEAEAVKAIDELNVIPVGPFIPLAFLDEQHPTDTSLGGDLFQKSRDLDYIDWLNKQQAASVIYISFGSLSLFSRPQKEEMAKALIAMGRPFLWVIRKRMGEEEEEDDKLSYEEELSKLGMIVPWCSQVEVLSNPSVGCFVTHCGWNSTSESLVCGVPMVGFPQWSDQQTNAKLVEEVWRTGVQVGKGNGEGVVEAGEIERCLEVVLGDGEKGRELRGNAKKWGELAKKAAKDGGSSDNNLRRFVDGLVKGTASSE</sequence>
<evidence type="ECO:0000256" key="5">
    <source>
        <dbReference type="RuleBase" id="RU362057"/>
    </source>
</evidence>
<dbReference type="GO" id="GO:0080044">
    <property type="term" value="F:quercetin 7-O-glucosyltransferase activity"/>
    <property type="evidence" value="ECO:0007669"/>
    <property type="project" value="TreeGrafter"/>
</dbReference>
<dbReference type="GO" id="GO:0080043">
    <property type="term" value="F:quercetin 3-O-glucosyltransferase activity"/>
    <property type="evidence" value="ECO:0007669"/>
    <property type="project" value="TreeGrafter"/>
</dbReference>
<organism evidence="6">
    <name type="scientific">Miconia microphysca</name>
    <dbReference type="NCBI Taxonomy" id="3021300"/>
    <lineage>
        <taxon>Eukaryota</taxon>
        <taxon>Viridiplantae</taxon>
        <taxon>Streptophyta</taxon>
        <taxon>Embryophyta</taxon>
        <taxon>Tracheophyta</taxon>
        <taxon>Spermatophyta</taxon>
        <taxon>Magnoliopsida</taxon>
        <taxon>eudicotyledons</taxon>
        <taxon>Gunneridae</taxon>
        <taxon>Pentapetalae</taxon>
        <taxon>rosids</taxon>
        <taxon>malvids</taxon>
        <taxon>Myrtales</taxon>
        <taxon>Melastomataceae</taxon>
        <taxon>Melastomatoideae</taxon>
        <taxon>Miconieae</taxon>
        <taxon>Miconia</taxon>
    </lineage>
</organism>
<dbReference type="Gene3D" id="3.40.50.2000">
    <property type="entry name" value="Glycogen Phosphorylase B"/>
    <property type="match status" value="2"/>
</dbReference>
<dbReference type="Pfam" id="PF00201">
    <property type="entry name" value="UDPGT"/>
    <property type="match status" value="1"/>
</dbReference>
<dbReference type="AlphaFoldDB" id="A0AA50KJ72"/>
<reference evidence="6" key="1">
    <citation type="journal article" date="2023" name="Plant Physiol.">
        <title>Biosynthesis, herbivore induction, and defensive role of phenylacetaldoxime glucoside.</title>
        <authorList>
            <person name="Muller A.T."/>
            <person name="Nakamura Y."/>
            <person name="Reichelt M."/>
            <person name="Luck K."/>
            <person name="Cosio E."/>
            <person name="Lackus N."/>
            <person name="Gershenzon J."/>
            <person name="Mithofer A."/>
            <person name="Kollner T.G."/>
        </authorList>
    </citation>
    <scope>NUCLEOTIDE SEQUENCE</scope>
</reference>
<comment type="similarity">
    <text evidence="1 4">Belongs to the UDP-glycosyltransferase family.</text>
</comment>
<proteinExistence type="evidence at transcript level"/>
<evidence type="ECO:0000256" key="3">
    <source>
        <dbReference type="ARBA" id="ARBA00022679"/>
    </source>
</evidence>
<protein>
    <recommendedName>
        <fullName evidence="5">Glycosyltransferase</fullName>
        <ecNumber evidence="5">2.4.1.-</ecNumber>
    </recommendedName>
</protein>
<dbReference type="InterPro" id="IPR035595">
    <property type="entry name" value="UDP_glycos_trans_CS"/>
</dbReference>
<dbReference type="EC" id="2.4.1.-" evidence="5"/>
<dbReference type="EMBL" id="OQ921384">
    <property type="protein sequence ID" value="WMB96356.1"/>
    <property type="molecule type" value="mRNA"/>
</dbReference>
<dbReference type="PANTHER" id="PTHR11926:SF870">
    <property type="entry name" value="UDP-GLYCOSYLTRANSFERASE 75B1"/>
    <property type="match status" value="1"/>
</dbReference>
<dbReference type="SUPFAM" id="SSF53756">
    <property type="entry name" value="UDP-Glycosyltransferase/glycogen phosphorylase"/>
    <property type="match status" value="1"/>
</dbReference>
<name>A0AA50KJ72_9MYRT</name>
<keyword evidence="2 4" id="KW-0328">Glycosyltransferase</keyword>
<evidence type="ECO:0000256" key="2">
    <source>
        <dbReference type="ARBA" id="ARBA00022676"/>
    </source>
</evidence>
<keyword evidence="3 4" id="KW-0808">Transferase</keyword>